<evidence type="ECO:0000259" key="1">
    <source>
        <dbReference type="Pfam" id="PF13966"/>
    </source>
</evidence>
<name>A0A822XLC1_NELNU</name>
<feature type="domain" description="Reverse transcriptase zinc-binding" evidence="1">
    <location>
        <begin position="32"/>
        <end position="82"/>
    </location>
</feature>
<accession>A0A822XLC1</accession>
<organism evidence="2 3">
    <name type="scientific">Nelumbo nucifera</name>
    <name type="common">Sacred lotus</name>
    <dbReference type="NCBI Taxonomy" id="4432"/>
    <lineage>
        <taxon>Eukaryota</taxon>
        <taxon>Viridiplantae</taxon>
        <taxon>Streptophyta</taxon>
        <taxon>Embryophyta</taxon>
        <taxon>Tracheophyta</taxon>
        <taxon>Spermatophyta</taxon>
        <taxon>Magnoliopsida</taxon>
        <taxon>Proteales</taxon>
        <taxon>Nelumbonaceae</taxon>
        <taxon>Nelumbo</taxon>
    </lineage>
</organism>
<dbReference type="Pfam" id="PF13966">
    <property type="entry name" value="zf-RVT"/>
    <property type="match status" value="1"/>
</dbReference>
<dbReference type="Proteomes" id="UP000607653">
    <property type="component" value="Unassembled WGS sequence"/>
</dbReference>
<dbReference type="InterPro" id="IPR026960">
    <property type="entry name" value="RVT-Znf"/>
</dbReference>
<comment type="caution">
    <text evidence="2">The sequence shown here is derived from an EMBL/GenBank/DDBJ whole genome shotgun (WGS) entry which is preliminary data.</text>
</comment>
<evidence type="ECO:0000313" key="2">
    <source>
        <dbReference type="EMBL" id="DAD19615.1"/>
    </source>
</evidence>
<gene>
    <name evidence="2" type="ORF">HUJ06_021078</name>
</gene>
<protein>
    <recommendedName>
        <fullName evidence="1">Reverse transcriptase zinc-binding domain-containing protein</fullName>
    </recommendedName>
</protein>
<dbReference type="AlphaFoldDB" id="A0A822XLC1"/>
<reference evidence="2 3" key="1">
    <citation type="journal article" date="2020" name="Mol. Biol. Evol.">
        <title>Distinct Expression and Methylation Patterns for Genes with Different Fates following a Single Whole-Genome Duplication in Flowering Plants.</title>
        <authorList>
            <person name="Shi T."/>
            <person name="Rahmani R.S."/>
            <person name="Gugger P.F."/>
            <person name="Wang M."/>
            <person name="Li H."/>
            <person name="Zhang Y."/>
            <person name="Li Z."/>
            <person name="Wang Q."/>
            <person name="Van de Peer Y."/>
            <person name="Marchal K."/>
            <person name="Chen J."/>
        </authorList>
    </citation>
    <scope>NUCLEOTIDE SEQUENCE [LARGE SCALE GENOMIC DNA]</scope>
    <source>
        <tissue evidence="2">Leaf</tissue>
    </source>
</reference>
<keyword evidence="3" id="KW-1185">Reference proteome</keyword>
<proteinExistence type="predicted"/>
<dbReference type="EMBL" id="DUZY01000001">
    <property type="protein sequence ID" value="DAD19615.1"/>
    <property type="molecule type" value="Genomic_DNA"/>
</dbReference>
<evidence type="ECO:0000313" key="3">
    <source>
        <dbReference type="Proteomes" id="UP000607653"/>
    </source>
</evidence>
<sequence>MLFIHMQLKNINNSTFLGQDSREWKWHSSGVFSVKSLYRSLVKGGTGDFLHKEIWGILVPSKVKFFIWLVALDKCLTKINMLRGIAVDRFLMSFM</sequence>